<keyword evidence="2" id="KW-1133">Transmembrane helix</keyword>
<comment type="caution">
    <text evidence="3">The sequence shown here is derived from an EMBL/GenBank/DDBJ whole genome shotgun (WGS) entry which is preliminary data.</text>
</comment>
<keyword evidence="4" id="KW-1185">Reference proteome</keyword>
<dbReference type="SUPFAM" id="SSF82671">
    <property type="entry name" value="SEA domain"/>
    <property type="match status" value="1"/>
</dbReference>
<proteinExistence type="predicted"/>
<evidence type="ECO:0000256" key="2">
    <source>
        <dbReference type="SAM" id="Phobius"/>
    </source>
</evidence>
<name>A0AA88M6Q0_TACVA</name>
<evidence type="ECO:0008006" key="5">
    <source>
        <dbReference type="Google" id="ProtNLM"/>
    </source>
</evidence>
<keyword evidence="2" id="KW-0812">Transmembrane</keyword>
<accession>A0AA88M6Q0</accession>
<dbReference type="InterPro" id="IPR036364">
    <property type="entry name" value="SEA_dom_sf"/>
</dbReference>
<dbReference type="PANTHER" id="PTHR14636">
    <property type="entry name" value="TPA-INDUCED TRANSMEMBRANE PROTEIN"/>
    <property type="match status" value="1"/>
</dbReference>
<evidence type="ECO:0000256" key="1">
    <source>
        <dbReference type="SAM" id="MobiDB-lite"/>
    </source>
</evidence>
<organism evidence="3 4">
    <name type="scientific">Tachysurus vachellii</name>
    <name type="common">Darkbarbel catfish</name>
    <name type="synonym">Pelteobagrus vachellii</name>
    <dbReference type="NCBI Taxonomy" id="175792"/>
    <lineage>
        <taxon>Eukaryota</taxon>
        <taxon>Metazoa</taxon>
        <taxon>Chordata</taxon>
        <taxon>Craniata</taxon>
        <taxon>Vertebrata</taxon>
        <taxon>Euteleostomi</taxon>
        <taxon>Actinopterygii</taxon>
        <taxon>Neopterygii</taxon>
        <taxon>Teleostei</taxon>
        <taxon>Ostariophysi</taxon>
        <taxon>Siluriformes</taxon>
        <taxon>Bagridae</taxon>
        <taxon>Tachysurus</taxon>
    </lineage>
</organism>
<feature type="region of interest" description="Disordered" evidence="1">
    <location>
        <begin position="1"/>
        <end position="22"/>
    </location>
</feature>
<sequence length="249" mass="28298">MELSVLNQSDNNNDKDESRIEVCPGNGSCSDHNMQNATEDIGLLSDAQGAERNGAHYIVRNLPDDSSGQSSDKPLGNLGRLKNELREPVCWKLKVWMLILIIFTVIILAIFLSIYFCSVPQKDVDDEYNIKEFIIPRFFRGNFTLLNKHLTLDAEAQSELEQKLTHIYTSSYALGRYFSIAQVNPLRNSNFSVEYNLTFMMPTEHQQIIEYTLSKEMVYSVLLQQLSDVDPGLDPLYIDPTSLMMEVGS</sequence>
<reference evidence="3" key="1">
    <citation type="submission" date="2023-08" db="EMBL/GenBank/DDBJ databases">
        <title>Pelteobagrus vachellii genome.</title>
        <authorList>
            <person name="Liu H."/>
        </authorList>
    </citation>
    <scope>NUCLEOTIDE SEQUENCE</scope>
    <source>
        <strain evidence="3">PRFRI_2022a</strain>
        <tissue evidence="3">Muscle</tissue>
    </source>
</reference>
<dbReference type="PANTHER" id="PTHR14636:SF1">
    <property type="entry name" value="TPA-INDUCED TRANSMEMBRANE PROTEIN"/>
    <property type="match status" value="1"/>
</dbReference>
<dbReference type="EMBL" id="JAVHJS010000017">
    <property type="protein sequence ID" value="KAK2831519.1"/>
    <property type="molecule type" value="Genomic_DNA"/>
</dbReference>
<dbReference type="Proteomes" id="UP001187315">
    <property type="component" value="Unassembled WGS sequence"/>
</dbReference>
<dbReference type="AlphaFoldDB" id="A0AA88M6Q0"/>
<feature type="compositionally biased region" description="Polar residues" evidence="1">
    <location>
        <begin position="1"/>
        <end position="11"/>
    </location>
</feature>
<protein>
    <recommendedName>
        <fullName evidence="5">TPA-induced transmembrane protein</fullName>
    </recommendedName>
</protein>
<dbReference type="InterPro" id="IPR033223">
    <property type="entry name" value="TTMP"/>
</dbReference>
<feature type="transmembrane region" description="Helical" evidence="2">
    <location>
        <begin position="95"/>
        <end position="116"/>
    </location>
</feature>
<dbReference type="Gene3D" id="3.30.70.960">
    <property type="entry name" value="SEA domain"/>
    <property type="match status" value="1"/>
</dbReference>
<evidence type="ECO:0000313" key="4">
    <source>
        <dbReference type="Proteomes" id="UP001187315"/>
    </source>
</evidence>
<gene>
    <name evidence="3" type="ORF">Q7C36_016605</name>
</gene>
<evidence type="ECO:0000313" key="3">
    <source>
        <dbReference type="EMBL" id="KAK2831519.1"/>
    </source>
</evidence>
<keyword evidence="2" id="KW-0472">Membrane</keyword>